<feature type="compositionally biased region" description="Basic and acidic residues" evidence="1">
    <location>
        <begin position="1"/>
        <end position="21"/>
    </location>
</feature>
<dbReference type="SUPFAM" id="SSF46565">
    <property type="entry name" value="Chaperone J-domain"/>
    <property type="match status" value="1"/>
</dbReference>
<evidence type="ECO:0000256" key="1">
    <source>
        <dbReference type="SAM" id="MobiDB-lite"/>
    </source>
</evidence>
<gene>
    <name evidence="2" type="primary">dnaJ_28</name>
    <name evidence="2" type="ORF">CM83_14015</name>
</gene>
<sequence length="118" mass="13410">MDSKTLKSRYRELVKSHHPDTGGDVAKMAQITSAYDKLRGMTQFDWTAYHHHHHHSSIQSSQSVRGSGNYSSPYRASASRGQSYAFQDKYGYSNNSSHHNSSSYHTHDPHRKQQQSSA</sequence>
<dbReference type="Gene3D" id="1.10.287.110">
    <property type="entry name" value="DnaJ domain"/>
    <property type="match status" value="1"/>
</dbReference>
<feature type="region of interest" description="Disordered" evidence="1">
    <location>
        <begin position="50"/>
        <end position="118"/>
    </location>
</feature>
<feature type="region of interest" description="Disordered" evidence="1">
    <location>
        <begin position="1"/>
        <end position="25"/>
    </location>
</feature>
<protein>
    <submittedName>
        <fullName evidence="2">Chaperone protein DnaJ</fullName>
    </submittedName>
</protein>
<reference evidence="2" key="2">
    <citation type="submission" date="2014-07" db="EMBL/GenBank/DDBJ databases">
        <authorList>
            <person name="Hull J."/>
        </authorList>
    </citation>
    <scope>NUCLEOTIDE SEQUENCE</scope>
</reference>
<reference evidence="2" key="1">
    <citation type="journal article" date="2014" name="PLoS ONE">
        <title>Transcriptome-Based Identification of ABC Transporters in the Western Tarnished Plant Bug Lygus hesperus.</title>
        <authorList>
            <person name="Hull J.J."/>
            <person name="Chaney K."/>
            <person name="Geib S.M."/>
            <person name="Fabrick J.A."/>
            <person name="Brent C.S."/>
            <person name="Walsh D."/>
            <person name="Lavine L.C."/>
        </authorList>
    </citation>
    <scope>NUCLEOTIDE SEQUENCE</scope>
</reference>
<evidence type="ECO:0000313" key="2">
    <source>
        <dbReference type="EMBL" id="JAG04062.1"/>
    </source>
</evidence>
<feature type="compositionally biased region" description="Polar residues" evidence="1">
    <location>
        <begin position="64"/>
        <end position="85"/>
    </location>
</feature>
<dbReference type="InterPro" id="IPR036869">
    <property type="entry name" value="J_dom_sf"/>
</dbReference>
<dbReference type="AlphaFoldDB" id="A0A0A9W6J6"/>
<accession>A0A0A9W6J6</accession>
<organism evidence="2">
    <name type="scientific">Lygus hesperus</name>
    <name type="common">Western plant bug</name>
    <dbReference type="NCBI Taxonomy" id="30085"/>
    <lineage>
        <taxon>Eukaryota</taxon>
        <taxon>Metazoa</taxon>
        <taxon>Ecdysozoa</taxon>
        <taxon>Arthropoda</taxon>
        <taxon>Hexapoda</taxon>
        <taxon>Insecta</taxon>
        <taxon>Pterygota</taxon>
        <taxon>Neoptera</taxon>
        <taxon>Paraneoptera</taxon>
        <taxon>Hemiptera</taxon>
        <taxon>Heteroptera</taxon>
        <taxon>Panheteroptera</taxon>
        <taxon>Cimicomorpha</taxon>
        <taxon>Miridae</taxon>
        <taxon>Mirini</taxon>
        <taxon>Lygus</taxon>
    </lineage>
</organism>
<proteinExistence type="predicted"/>
<feature type="compositionally biased region" description="Low complexity" evidence="1">
    <location>
        <begin position="92"/>
        <end position="104"/>
    </location>
</feature>
<feature type="compositionally biased region" description="Basic residues" evidence="1">
    <location>
        <begin position="108"/>
        <end position="118"/>
    </location>
</feature>
<name>A0A0A9W6J6_LYGHE</name>
<dbReference type="EMBL" id="GBHO01039542">
    <property type="protein sequence ID" value="JAG04062.1"/>
    <property type="molecule type" value="Transcribed_RNA"/>
</dbReference>